<dbReference type="PROSITE" id="PS50089">
    <property type="entry name" value="ZF_RING_2"/>
    <property type="match status" value="1"/>
</dbReference>
<gene>
    <name evidence="11" type="ORF">TEA_018718</name>
</gene>
<feature type="region of interest" description="Disordered" evidence="9">
    <location>
        <begin position="153"/>
        <end position="220"/>
    </location>
</feature>
<evidence type="ECO:0000256" key="6">
    <source>
        <dbReference type="ARBA" id="ARBA00022786"/>
    </source>
</evidence>
<dbReference type="InterPro" id="IPR001841">
    <property type="entry name" value="Znf_RING"/>
</dbReference>
<evidence type="ECO:0000256" key="5">
    <source>
        <dbReference type="ARBA" id="ARBA00022771"/>
    </source>
</evidence>
<dbReference type="Gene3D" id="3.30.40.10">
    <property type="entry name" value="Zinc/RING finger domain, C3HC4 (zinc finger)"/>
    <property type="match status" value="1"/>
</dbReference>
<evidence type="ECO:0000256" key="3">
    <source>
        <dbReference type="ARBA" id="ARBA00022679"/>
    </source>
</evidence>
<evidence type="ECO:0000256" key="1">
    <source>
        <dbReference type="ARBA" id="ARBA00000900"/>
    </source>
</evidence>
<dbReference type="GO" id="GO:0008270">
    <property type="term" value="F:zinc ion binding"/>
    <property type="evidence" value="ECO:0007669"/>
    <property type="project" value="UniProtKB-KW"/>
</dbReference>
<dbReference type="PANTHER" id="PTHR15710:SF235">
    <property type="entry name" value="RING-H2 FINGER PROTEIN ATL79-LIKE"/>
    <property type="match status" value="1"/>
</dbReference>
<evidence type="ECO:0000256" key="4">
    <source>
        <dbReference type="ARBA" id="ARBA00022723"/>
    </source>
</evidence>
<sequence>MASSDSDMPFEHSSPPDDQTQFRNQSLPFLLPWILGLVTAAPPQDGENRTVSERFVLVHPLTGVLIMIDGLGSLELSSKDGPLPASKASIEAMPVVKVVEEGLECAICLGEYEVGGEAKEMPCKHRYHSDCIEKWLGMHGSCPVCRYNMPVEEGEEKKKGGDGNEGENGARRAEREIQISFFVRGGGDRTDSNSSPESGSDDDSVATDESSTQDVEIEID</sequence>
<evidence type="ECO:0000256" key="8">
    <source>
        <dbReference type="PROSITE-ProRule" id="PRU00175"/>
    </source>
</evidence>
<dbReference type="SUPFAM" id="SSF57850">
    <property type="entry name" value="RING/U-box"/>
    <property type="match status" value="1"/>
</dbReference>
<dbReference type="Proteomes" id="UP000306102">
    <property type="component" value="Unassembled WGS sequence"/>
</dbReference>
<keyword evidence="7" id="KW-0862">Zinc</keyword>
<evidence type="ECO:0000256" key="7">
    <source>
        <dbReference type="ARBA" id="ARBA00022833"/>
    </source>
</evidence>
<accession>A0A4S4D7C5</accession>
<feature type="region of interest" description="Disordered" evidence="9">
    <location>
        <begin position="1"/>
        <end position="21"/>
    </location>
</feature>
<dbReference type="GO" id="GO:0016567">
    <property type="term" value="P:protein ubiquitination"/>
    <property type="evidence" value="ECO:0007669"/>
    <property type="project" value="TreeGrafter"/>
</dbReference>
<feature type="compositionally biased region" description="Basic and acidic residues" evidence="9">
    <location>
        <begin position="155"/>
        <end position="177"/>
    </location>
</feature>
<dbReference type="Pfam" id="PF13639">
    <property type="entry name" value="zf-RING_2"/>
    <property type="match status" value="1"/>
</dbReference>
<proteinExistence type="predicted"/>
<organism evidence="11 12">
    <name type="scientific">Camellia sinensis var. sinensis</name>
    <name type="common">China tea</name>
    <dbReference type="NCBI Taxonomy" id="542762"/>
    <lineage>
        <taxon>Eukaryota</taxon>
        <taxon>Viridiplantae</taxon>
        <taxon>Streptophyta</taxon>
        <taxon>Embryophyta</taxon>
        <taxon>Tracheophyta</taxon>
        <taxon>Spermatophyta</taxon>
        <taxon>Magnoliopsida</taxon>
        <taxon>eudicotyledons</taxon>
        <taxon>Gunneridae</taxon>
        <taxon>Pentapetalae</taxon>
        <taxon>asterids</taxon>
        <taxon>Ericales</taxon>
        <taxon>Theaceae</taxon>
        <taxon>Camellia</taxon>
    </lineage>
</organism>
<keyword evidence="4" id="KW-0479">Metal-binding</keyword>
<keyword evidence="3" id="KW-0808">Transferase</keyword>
<keyword evidence="12" id="KW-1185">Reference proteome</keyword>
<protein>
    <recommendedName>
        <fullName evidence="2">RING-type E3 ubiquitin transferase</fullName>
        <ecNumber evidence="2">2.3.2.27</ecNumber>
    </recommendedName>
</protein>
<dbReference type="EC" id="2.3.2.27" evidence="2"/>
<evidence type="ECO:0000256" key="2">
    <source>
        <dbReference type="ARBA" id="ARBA00012483"/>
    </source>
</evidence>
<evidence type="ECO:0000256" key="9">
    <source>
        <dbReference type="SAM" id="MobiDB-lite"/>
    </source>
</evidence>
<evidence type="ECO:0000313" key="12">
    <source>
        <dbReference type="Proteomes" id="UP000306102"/>
    </source>
</evidence>
<dbReference type="PANTHER" id="PTHR15710">
    <property type="entry name" value="E3 UBIQUITIN-PROTEIN LIGASE PRAJA"/>
    <property type="match status" value="1"/>
</dbReference>
<feature type="domain" description="RING-type" evidence="10">
    <location>
        <begin position="105"/>
        <end position="146"/>
    </location>
</feature>
<dbReference type="SMART" id="SM00184">
    <property type="entry name" value="RING"/>
    <property type="match status" value="1"/>
</dbReference>
<dbReference type="GO" id="GO:0061630">
    <property type="term" value="F:ubiquitin protein ligase activity"/>
    <property type="evidence" value="ECO:0007669"/>
    <property type="project" value="UniProtKB-EC"/>
</dbReference>
<dbReference type="GO" id="GO:0005737">
    <property type="term" value="C:cytoplasm"/>
    <property type="evidence" value="ECO:0007669"/>
    <property type="project" value="TreeGrafter"/>
</dbReference>
<dbReference type="FunFam" id="3.30.40.10:FF:000127">
    <property type="entry name" value="E3 ubiquitin-protein ligase RNF181"/>
    <property type="match status" value="1"/>
</dbReference>
<evidence type="ECO:0000259" key="10">
    <source>
        <dbReference type="PROSITE" id="PS50089"/>
    </source>
</evidence>
<evidence type="ECO:0000313" key="11">
    <source>
        <dbReference type="EMBL" id="THF98319.1"/>
    </source>
</evidence>
<keyword evidence="5 8" id="KW-0863">Zinc-finger</keyword>
<keyword evidence="6" id="KW-0833">Ubl conjugation pathway</keyword>
<dbReference type="AlphaFoldDB" id="A0A4S4D7C5"/>
<reference evidence="11 12" key="1">
    <citation type="journal article" date="2018" name="Proc. Natl. Acad. Sci. U.S.A.">
        <title>Draft genome sequence of Camellia sinensis var. sinensis provides insights into the evolution of the tea genome and tea quality.</title>
        <authorList>
            <person name="Wei C."/>
            <person name="Yang H."/>
            <person name="Wang S."/>
            <person name="Zhao J."/>
            <person name="Liu C."/>
            <person name="Gao L."/>
            <person name="Xia E."/>
            <person name="Lu Y."/>
            <person name="Tai Y."/>
            <person name="She G."/>
            <person name="Sun J."/>
            <person name="Cao H."/>
            <person name="Tong W."/>
            <person name="Gao Q."/>
            <person name="Li Y."/>
            <person name="Deng W."/>
            <person name="Jiang X."/>
            <person name="Wang W."/>
            <person name="Chen Q."/>
            <person name="Zhang S."/>
            <person name="Li H."/>
            <person name="Wu J."/>
            <person name="Wang P."/>
            <person name="Li P."/>
            <person name="Shi C."/>
            <person name="Zheng F."/>
            <person name="Jian J."/>
            <person name="Huang B."/>
            <person name="Shan D."/>
            <person name="Shi M."/>
            <person name="Fang C."/>
            <person name="Yue Y."/>
            <person name="Li F."/>
            <person name="Li D."/>
            <person name="Wei S."/>
            <person name="Han B."/>
            <person name="Jiang C."/>
            <person name="Yin Y."/>
            <person name="Xia T."/>
            <person name="Zhang Z."/>
            <person name="Bennetzen J.L."/>
            <person name="Zhao S."/>
            <person name="Wan X."/>
        </authorList>
    </citation>
    <scope>NUCLEOTIDE SEQUENCE [LARGE SCALE GENOMIC DNA]</scope>
    <source>
        <strain evidence="12">cv. Shuchazao</strain>
        <tissue evidence="11">Leaf</tissue>
    </source>
</reference>
<dbReference type="EMBL" id="SDRB02012238">
    <property type="protein sequence ID" value="THF98319.1"/>
    <property type="molecule type" value="Genomic_DNA"/>
</dbReference>
<comment type="catalytic activity">
    <reaction evidence="1">
        <text>S-ubiquitinyl-[E2 ubiquitin-conjugating enzyme]-L-cysteine + [acceptor protein]-L-lysine = [E2 ubiquitin-conjugating enzyme]-L-cysteine + N(6)-ubiquitinyl-[acceptor protein]-L-lysine.</text>
        <dbReference type="EC" id="2.3.2.27"/>
    </reaction>
</comment>
<name>A0A4S4D7C5_CAMSN</name>
<comment type="caution">
    <text evidence="11">The sequence shown here is derived from an EMBL/GenBank/DDBJ whole genome shotgun (WGS) entry which is preliminary data.</text>
</comment>
<dbReference type="InterPro" id="IPR013083">
    <property type="entry name" value="Znf_RING/FYVE/PHD"/>
</dbReference>